<name>A0A4V1KIF4_9SPHI</name>
<feature type="transmembrane region" description="Helical" evidence="1">
    <location>
        <begin position="178"/>
        <end position="200"/>
    </location>
</feature>
<evidence type="ECO:0000256" key="1">
    <source>
        <dbReference type="SAM" id="Phobius"/>
    </source>
</evidence>
<feature type="transmembrane region" description="Helical" evidence="1">
    <location>
        <begin position="122"/>
        <end position="141"/>
    </location>
</feature>
<gene>
    <name evidence="2" type="ORF">EKH83_07610</name>
</gene>
<dbReference type="InterPro" id="IPR022134">
    <property type="entry name" value="DUF3667"/>
</dbReference>
<feature type="transmembrane region" description="Helical" evidence="1">
    <location>
        <begin position="212"/>
        <end position="233"/>
    </location>
</feature>
<comment type="caution">
    <text evidence="2">The sequence shown here is derived from an EMBL/GenBank/DDBJ whole genome shotgun (WGS) entry which is preliminary data.</text>
</comment>
<protein>
    <submittedName>
        <fullName evidence="2">DUF3667 domain-containing protein</fullName>
    </submittedName>
</protein>
<reference evidence="2 3" key="1">
    <citation type="submission" date="2018-12" db="EMBL/GenBank/DDBJ databases">
        <title>The Draft Genome Sequence of the Soil Bacterium Pedobacter tournemirensis R1.</title>
        <authorList>
            <person name="He J."/>
        </authorList>
    </citation>
    <scope>NUCLEOTIDE SEQUENCE [LARGE SCALE GENOMIC DNA]</scope>
    <source>
        <strain evidence="2 3">R1</strain>
    </source>
</reference>
<feature type="transmembrane region" description="Helical" evidence="1">
    <location>
        <begin position="148"/>
        <end position="172"/>
    </location>
</feature>
<evidence type="ECO:0000313" key="2">
    <source>
        <dbReference type="EMBL" id="RXF70502.1"/>
    </source>
</evidence>
<dbReference type="AlphaFoldDB" id="A0A4V1KIF4"/>
<keyword evidence="1" id="KW-0812">Transmembrane</keyword>
<proteinExistence type="predicted"/>
<dbReference type="Pfam" id="PF12412">
    <property type="entry name" value="DUF3667"/>
    <property type="match status" value="1"/>
</dbReference>
<dbReference type="EMBL" id="RXOC01000004">
    <property type="protein sequence ID" value="RXF70502.1"/>
    <property type="molecule type" value="Genomic_DNA"/>
</dbReference>
<keyword evidence="1" id="KW-0472">Membrane</keyword>
<organism evidence="2 3">
    <name type="scientific">Arcticibacter tournemirensis</name>
    <dbReference type="NCBI Taxonomy" id="699437"/>
    <lineage>
        <taxon>Bacteria</taxon>
        <taxon>Pseudomonadati</taxon>
        <taxon>Bacteroidota</taxon>
        <taxon>Sphingobacteriia</taxon>
        <taxon>Sphingobacteriales</taxon>
        <taxon>Sphingobacteriaceae</taxon>
        <taxon>Arcticibacter</taxon>
    </lineage>
</organism>
<sequence>MTTCKNCNAEVNFNYCPRCGRPSNLKRIDRHYIMHEIEHVLHLERGILYSVRELLINPGRSVRHFITEDRSRLVKPVIFIIITSLVYSLLNHFFHIEDEYVEFNEKQKTTTGLLFNWVQGHYGYANIIMGIFIAFWAKVFFRKYHYNLFEILILLCFVMGMGMLFMAVFAVIEGVAHLNVMSIAGYLVVIYSSWAIGQFFDGKKAGNYIKAFASYILGMLSFLFLIVAAGSLIDAVIRH</sequence>
<dbReference type="Proteomes" id="UP000290848">
    <property type="component" value="Unassembled WGS sequence"/>
</dbReference>
<accession>A0A4V1KIF4</accession>
<evidence type="ECO:0000313" key="3">
    <source>
        <dbReference type="Proteomes" id="UP000290848"/>
    </source>
</evidence>
<feature type="transmembrane region" description="Helical" evidence="1">
    <location>
        <begin position="73"/>
        <end position="94"/>
    </location>
</feature>
<keyword evidence="1" id="KW-1133">Transmembrane helix</keyword>